<evidence type="ECO:0000313" key="1">
    <source>
        <dbReference type="EMBL" id="KAA6328954.1"/>
    </source>
</evidence>
<reference evidence="1" key="1">
    <citation type="submission" date="2019-03" db="EMBL/GenBank/DDBJ databases">
        <title>Single cell metagenomics reveals metabolic interactions within the superorganism composed of flagellate Streblomastix strix and complex community of Bacteroidetes bacteria on its surface.</title>
        <authorList>
            <person name="Treitli S.C."/>
            <person name="Kolisko M."/>
            <person name="Husnik F."/>
            <person name="Keeling P."/>
            <person name="Hampl V."/>
        </authorList>
    </citation>
    <scope>NUCLEOTIDE SEQUENCE</scope>
    <source>
        <strain evidence="1">STM</strain>
    </source>
</reference>
<gene>
    <name evidence="1" type="ORF">EZS27_022193</name>
</gene>
<sequence>MNVETKLIKSRLGLLGLAEKLGNVSLVCKYLDYSRDTFDDLQADIDV</sequence>
<organism evidence="1">
    <name type="scientific">termite gut metagenome</name>
    <dbReference type="NCBI Taxonomy" id="433724"/>
    <lineage>
        <taxon>unclassified sequences</taxon>
        <taxon>metagenomes</taxon>
        <taxon>organismal metagenomes</taxon>
    </lineage>
</organism>
<name>A0A5J4R6Q4_9ZZZZ</name>
<proteinExistence type="predicted"/>
<dbReference type="AlphaFoldDB" id="A0A5J4R6Q4"/>
<accession>A0A5J4R6Q4</accession>
<dbReference type="EMBL" id="SNRY01001726">
    <property type="protein sequence ID" value="KAA6328954.1"/>
    <property type="molecule type" value="Genomic_DNA"/>
</dbReference>
<comment type="caution">
    <text evidence="1">The sequence shown here is derived from an EMBL/GenBank/DDBJ whole genome shotgun (WGS) entry which is preliminary data.</text>
</comment>
<protein>
    <submittedName>
        <fullName evidence="1">Uncharacterized protein</fullName>
    </submittedName>
</protein>